<dbReference type="AlphaFoldDB" id="A0A9X2ILN0"/>
<keyword evidence="2" id="KW-1185">Reference proteome</keyword>
<evidence type="ECO:0000313" key="2">
    <source>
        <dbReference type="Proteomes" id="UP001139179"/>
    </source>
</evidence>
<dbReference type="Proteomes" id="UP001139179">
    <property type="component" value="Unassembled WGS sequence"/>
</dbReference>
<sequence>MKKKSQLLDELRLEVGSVREKVQTLASFYIEITRKLARRMSKRWSVSIYEATAESFKMRVCAGTSYLNCVIPFGDNILSTVAIRGRLVFQMEGQLQKVFLPFYRSHHLLGILIFFVPQDTYEITDDDLAFIREIGRFIEVQHATFDAPA</sequence>
<name>A0A9X2ILN0_9BACI</name>
<organism evidence="1 2">
    <name type="scientific">Halalkalibacter oceani</name>
    <dbReference type="NCBI Taxonomy" id="1653776"/>
    <lineage>
        <taxon>Bacteria</taxon>
        <taxon>Bacillati</taxon>
        <taxon>Bacillota</taxon>
        <taxon>Bacilli</taxon>
        <taxon>Bacillales</taxon>
        <taxon>Bacillaceae</taxon>
        <taxon>Halalkalibacter</taxon>
    </lineage>
</organism>
<dbReference type="EMBL" id="JAMBOL010000002">
    <property type="protein sequence ID" value="MCM3713044.1"/>
    <property type="molecule type" value="Genomic_DNA"/>
</dbReference>
<dbReference type="RefSeq" id="WP_251221884.1">
    <property type="nucleotide sequence ID" value="NZ_JAMBOL010000002.1"/>
</dbReference>
<protein>
    <submittedName>
        <fullName evidence="1">Uncharacterized protein</fullName>
    </submittedName>
</protein>
<gene>
    <name evidence="1" type="ORF">M3202_03040</name>
</gene>
<reference evidence="1" key="1">
    <citation type="submission" date="2022-05" db="EMBL/GenBank/DDBJ databases">
        <title>Comparative Genomics of Spacecraft Associated Microbes.</title>
        <authorList>
            <person name="Tran M.T."/>
            <person name="Wright A."/>
            <person name="Seuylemezian A."/>
            <person name="Eisen J."/>
            <person name="Coil D."/>
        </authorList>
    </citation>
    <scope>NUCLEOTIDE SEQUENCE</scope>
    <source>
        <strain evidence="1">214.1.1</strain>
    </source>
</reference>
<comment type="caution">
    <text evidence="1">The sequence shown here is derived from an EMBL/GenBank/DDBJ whole genome shotgun (WGS) entry which is preliminary data.</text>
</comment>
<accession>A0A9X2ILN0</accession>
<proteinExistence type="predicted"/>
<evidence type="ECO:0000313" key="1">
    <source>
        <dbReference type="EMBL" id="MCM3713044.1"/>
    </source>
</evidence>